<keyword evidence="6" id="KW-0805">Transcription regulation</keyword>
<feature type="compositionally biased region" description="Basic and acidic residues" evidence="11">
    <location>
        <begin position="609"/>
        <end position="631"/>
    </location>
</feature>
<keyword evidence="5" id="KW-0862">Zinc</keyword>
<name>A0A672KL56_SINGR</name>
<dbReference type="FunFam" id="3.30.160.60:FF:001912">
    <property type="entry name" value="Hamlet, isoform B"/>
    <property type="match status" value="1"/>
</dbReference>
<feature type="compositionally biased region" description="Basic and acidic residues" evidence="11">
    <location>
        <begin position="894"/>
        <end position="903"/>
    </location>
</feature>
<feature type="domain" description="C2H2-type" evidence="12">
    <location>
        <begin position="113"/>
        <end position="140"/>
    </location>
</feature>
<dbReference type="FunFam" id="3.30.160.60:FF:000126">
    <property type="entry name" value="Mds1 and evi1 complex locus protein"/>
    <property type="match status" value="1"/>
</dbReference>
<feature type="compositionally biased region" description="Basic and acidic residues" evidence="11">
    <location>
        <begin position="863"/>
        <end position="876"/>
    </location>
</feature>
<keyword evidence="9" id="KW-0539">Nucleus</keyword>
<dbReference type="Pfam" id="PF00096">
    <property type="entry name" value="zf-C2H2"/>
    <property type="match status" value="8"/>
</dbReference>
<feature type="region of interest" description="Disordered" evidence="11">
    <location>
        <begin position="526"/>
        <end position="567"/>
    </location>
</feature>
<evidence type="ECO:0000256" key="10">
    <source>
        <dbReference type="PROSITE-ProRule" id="PRU00042"/>
    </source>
</evidence>
<organism evidence="13 14">
    <name type="scientific">Sinocyclocheilus grahami</name>
    <name type="common">Dianchi golden-line fish</name>
    <name type="synonym">Barbus grahami</name>
    <dbReference type="NCBI Taxonomy" id="75366"/>
    <lineage>
        <taxon>Eukaryota</taxon>
        <taxon>Metazoa</taxon>
        <taxon>Chordata</taxon>
        <taxon>Craniata</taxon>
        <taxon>Vertebrata</taxon>
        <taxon>Euteleostomi</taxon>
        <taxon>Actinopterygii</taxon>
        <taxon>Neopterygii</taxon>
        <taxon>Teleostei</taxon>
        <taxon>Ostariophysi</taxon>
        <taxon>Cypriniformes</taxon>
        <taxon>Cyprinidae</taxon>
        <taxon>Cyprininae</taxon>
        <taxon>Sinocyclocheilus</taxon>
    </lineage>
</organism>
<evidence type="ECO:0000256" key="4">
    <source>
        <dbReference type="ARBA" id="ARBA00022771"/>
    </source>
</evidence>
<dbReference type="SUPFAM" id="SSF57667">
    <property type="entry name" value="beta-beta-alpha zinc fingers"/>
    <property type="match status" value="5"/>
</dbReference>
<evidence type="ECO:0000313" key="14">
    <source>
        <dbReference type="Proteomes" id="UP000472262"/>
    </source>
</evidence>
<keyword evidence="3" id="KW-0677">Repeat</keyword>
<comment type="subcellular location">
    <subcellularLocation>
        <location evidence="1">Nucleus</location>
    </subcellularLocation>
</comment>
<feature type="compositionally biased region" description="Acidic residues" evidence="11">
    <location>
        <begin position="916"/>
        <end position="927"/>
    </location>
</feature>
<keyword evidence="14" id="KW-1185">Reference proteome</keyword>
<evidence type="ECO:0000313" key="13">
    <source>
        <dbReference type="Ensembl" id="ENSSGRP00000010799.1"/>
    </source>
</evidence>
<feature type="domain" description="C2H2-type" evidence="12">
    <location>
        <begin position="170"/>
        <end position="197"/>
    </location>
</feature>
<dbReference type="FunFam" id="3.30.160.60:FF:000159">
    <property type="entry name" value="Mds1 and evi1 complex locus protein"/>
    <property type="match status" value="1"/>
</dbReference>
<dbReference type="PANTHER" id="PTHR16515">
    <property type="entry name" value="PR DOMAIN ZINC FINGER PROTEIN"/>
    <property type="match status" value="1"/>
</dbReference>
<evidence type="ECO:0000256" key="11">
    <source>
        <dbReference type="SAM" id="MobiDB-lite"/>
    </source>
</evidence>
<dbReference type="GO" id="GO:0008270">
    <property type="term" value="F:zinc ion binding"/>
    <property type="evidence" value="ECO:0007669"/>
    <property type="project" value="UniProtKB-KW"/>
</dbReference>
<gene>
    <name evidence="13" type="primary">mecom</name>
</gene>
<dbReference type="SMART" id="SM00355">
    <property type="entry name" value="ZnF_C2H2"/>
    <property type="match status" value="10"/>
</dbReference>
<keyword evidence="8" id="KW-0804">Transcription</keyword>
<dbReference type="Proteomes" id="UP000472262">
    <property type="component" value="Unassembled WGS sequence"/>
</dbReference>
<evidence type="ECO:0000256" key="2">
    <source>
        <dbReference type="ARBA" id="ARBA00022723"/>
    </source>
</evidence>
<evidence type="ECO:0000256" key="7">
    <source>
        <dbReference type="ARBA" id="ARBA00023125"/>
    </source>
</evidence>
<feature type="domain" description="C2H2-type" evidence="12">
    <location>
        <begin position="227"/>
        <end position="254"/>
    </location>
</feature>
<dbReference type="FunFam" id="3.30.160.60:FF:000929">
    <property type="entry name" value="Uncharacterized protein, isoform B"/>
    <property type="match status" value="1"/>
</dbReference>
<dbReference type="AlphaFoldDB" id="A0A672KL56"/>
<dbReference type="FunFam" id="3.30.160.60:FF:000150">
    <property type="entry name" value="Mds1 and evi1 complex locus protein"/>
    <property type="match status" value="1"/>
</dbReference>
<feature type="region of interest" description="Disordered" evidence="11">
    <location>
        <begin position="845"/>
        <end position="990"/>
    </location>
</feature>
<dbReference type="PROSITE" id="PS50157">
    <property type="entry name" value="ZINC_FINGER_C2H2_2"/>
    <property type="match status" value="10"/>
</dbReference>
<proteinExistence type="predicted"/>
<feature type="compositionally biased region" description="Pro residues" evidence="11">
    <location>
        <begin position="536"/>
        <end position="546"/>
    </location>
</feature>
<dbReference type="PROSITE" id="PS00028">
    <property type="entry name" value="ZINC_FINGER_C2H2_1"/>
    <property type="match status" value="7"/>
</dbReference>
<protein>
    <submittedName>
        <fullName evidence="13">MDS1 and EVI1 complex locus</fullName>
    </submittedName>
</protein>
<keyword evidence="4 10" id="KW-0863">Zinc-finger</keyword>
<dbReference type="GO" id="GO:0045892">
    <property type="term" value="P:negative regulation of DNA-templated transcription"/>
    <property type="evidence" value="ECO:0007669"/>
    <property type="project" value="UniProtKB-ARBA"/>
</dbReference>
<feature type="region of interest" description="Disordered" evidence="11">
    <location>
        <begin position="584"/>
        <end position="641"/>
    </location>
</feature>
<dbReference type="GO" id="GO:0005634">
    <property type="term" value="C:nucleus"/>
    <property type="evidence" value="ECO:0007669"/>
    <property type="project" value="UniProtKB-SubCell"/>
</dbReference>
<dbReference type="FunFam" id="3.30.160.60:FF:000192">
    <property type="entry name" value="Mds1 and evi1 complex locus protein"/>
    <property type="match status" value="1"/>
</dbReference>
<dbReference type="InterPro" id="IPR050331">
    <property type="entry name" value="Zinc_finger"/>
</dbReference>
<feature type="compositionally biased region" description="Acidic residues" evidence="11">
    <location>
        <begin position="877"/>
        <end position="893"/>
    </location>
</feature>
<dbReference type="Pfam" id="PF13912">
    <property type="entry name" value="zf-C2H2_6"/>
    <property type="match status" value="1"/>
</dbReference>
<reference evidence="13" key="1">
    <citation type="submission" date="2025-08" db="UniProtKB">
        <authorList>
            <consortium name="Ensembl"/>
        </authorList>
    </citation>
    <scope>IDENTIFICATION</scope>
</reference>
<feature type="compositionally biased region" description="Basic and acidic residues" evidence="11">
    <location>
        <begin position="937"/>
        <end position="956"/>
    </location>
</feature>
<dbReference type="InterPro" id="IPR013087">
    <property type="entry name" value="Znf_C2H2_type"/>
</dbReference>
<feature type="domain" description="C2H2-type" evidence="12">
    <location>
        <begin position="752"/>
        <end position="780"/>
    </location>
</feature>
<evidence type="ECO:0000256" key="5">
    <source>
        <dbReference type="ARBA" id="ARBA00022833"/>
    </source>
</evidence>
<feature type="domain" description="C2H2-type" evidence="12">
    <location>
        <begin position="141"/>
        <end position="169"/>
    </location>
</feature>
<evidence type="ECO:0000256" key="6">
    <source>
        <dbReference type="ARBA" id="ARBA00023015"/>
    </source>
</evidence>
<feature type="region of interest" description="Disordered" evidence="11">
    <location>
        <begin position="331"/>
        <end position="359"/>
    </location>
</feature>
<reference evidence="13" key="2">
    <citation type="submission" date="2025-09" db="UniProtKB">
        <authorList>
            <consortium name="Ensembl"/>
        </authorList>
    </citation>
    <scope>IDENTIFICATION</scope>
</reference>
<dbReference type="GO" id="GO:0003677">
    <property type="term" value="F:DNA binding"/>
    <property type="evidence" value="ECO:0007669"/>
    <property type="project" value="UniProtKB-KW"/>
</dbReference>
<dbReference type="FunFam" id="3.30.160.60:FF:000112">
    <property type="entry name" value="Mds1 and evi1 complex locus protein"/>
    <property type="match status" value="1"/>
</dbReference>
<keyword evidence="2" id="KW-0479">Metal-binding</keyword>
<dbReference type="Ensembl" id="ENSSGRT00000011726.1">
    <property type="protein sequence ID" value="ENSSGRP00000010799.1"/>
    <property type="gene ID" value="ENSSGRG00000007066.1"/>
</dbReference>
<feature type="domain" description="C2H2-type" evidence="12">
    <location>
        <begin position="85"/>
        <end position="112"/>
    </location>
</feature>
<feature type="domain" description="C2H2-type" evidence="12">
    <location>
        <begin position="781"/>
        <end position="808"/>
    </location>
</feature>
<dbReference type="Gene3D" id="3.30.160.60">
    <property type="entry name" value="Classic Zinc Finger"/>
    <property type="match status" value="8"/>
</dbReference>
<feature type="compositionally biased region" description="Low complexity" evidence="11">
    <location>
        <begin position="407"/>
        <end position="421"/>
    </location>
</feature>
<feature type="compositionally biased region" description="Basic and acidic residues" evidence="11">
    <location>
        <begin position="371"/>
        <end position="384"/>
    </location>
</feature>
<accession>A0A672KL56</accession>
<evidence type="ECO:0000259" key="12">
    <source>
        <dbReference type="PROSITE" id="PS50157"/>
    </source>
</evidence>
<keyword evidence="7" id="KW-0238">DNA-binding</keyword>
<dbReference type="PANTHER" id="PTHR16515:SF57">
    <property type="entry name" value="ZINC FINGER PROTEIN 154-LIKE"/>
    <property type="match status" value="1"/>
</dbReference>
<dbReference type="InterPro" id="IPR036236">
    <property type="entry name" value="Znf_C2H2_sf"/>
</dbReference>
<evidence type="ECO:0000256" key="1">
    <source>
        <dbReference type="ARBA" id="ARBA00004123"/>
    </source>
</evidence>
<evidence type="ECO:0000256" key="9">
    <source>
        <dbReference type="ARBA" id="ARBA00023242"/>
    </source>
</evidence>
<feature type="domain" description="C2H2-type" evidence="12">
    <location>
        <begin position="198"/>
        <end position="225"/>
    </location>
</feature>
<feature type="region of interest" description="Disordered" evidence="11">
    <location>
        <begin position="371"/>
        <end position="472"/>
    </location>
</feature>
<feature type="domain" description="C2H2-type" evidence="12">
    <location>
        <begin position="21"/>
        <end position="48"/>
    </location>
</feature>
<evidence type="ECO:0000256" key="8">
    <source>
        <dbReference type="ARBA" id="ARBA00023163"/>
    </source>
</evidence>
<sequence>MKAEDFSCETMAPDIHEERQYRCEDCDLNFESGLELLDHQKHACGTPPSSGFKLSKQGLPSAVDDPDLDPLHLHTHPLNVPCSPQECKECEQVFPDAQSLDAHSLSHSDEREYKCDQCPKAFNWKSNLIRHQMSHDSGKHYECENCSKVFTDPSNLQRHIRSQHVGARAHACPDCGKTFATSSGLKQHKHIHSSVKPFICEVCHKSYTQFSNLCRHKRMHADCRTQIKCKDCSQMFSTTSSLNKHRRFCEGKNHFAAAAGGLFAHGMALPGTPGLDKSALAGMSHGSPGLADYFGTNRHHGGLTFPAAPPAFPFSFPGLFPSGLYHRPPLIPSTSPINGPPSGELRKSPLLSSPISGSHDLLKSLRKDSFNGESESMEHQREGSVSKPRHGGKMSDQSESSDLDDVSTPSGSELESTSGSELDSEAESDRERVQENGKGLKRKSSGSSNTNNGKDLPVPGPLPPSLDEQTAVSGAVNDSIKAIASIAEKYFGSTGLAGLQDKKVGALPYPSMFPLSFFPAFSPSVYPFPEREQLRPPGPKGEPESPPVEGKKLKGRNAESPCDLTTKRKEERLAATCVPLKPEASHVQSANQDQPLDLSLGGRSRGKSVRGEELKKNPVFGEERVEPEPPKADPSLQHARPTPFFMDPIYSRVEKRKMNDPFEVLKDKYMRPTPGFLFHPQMKCMAQTNKCMDQIAPKTAKSGPESFPFREDPCLYCSWRSVSFPYRYCGKIFPRSANLTRHLRTHTGEQPYRCKYCDRSFSISSNLQRHIRNIHNKEKPFKCHLCDRCFGQQTNLDRHLKKHENGNLSSTAMSSPRSELDSGSAILEDKEDSYFNEIRNFISNTARNTSPSHSEEGLNGSHFDGDKALPGKGSRDLDEEEGEELGAEEEEAEHSDSARKPSEDGVPSSLDHDINDDIDFEGPDDLEMNSKSSPQRYNDEDHSSFSTLDHIRHFSMEDGDLSDSDVTSFGPAHLQEGIKQPLYRKSKSQV</sequence>
<evidence type="ECO:0000256" key="3">
    <source>
        <dbReference type="ARBA" id="ARBA00022737"/>
    </source>
</evidence>
<feature type="domain" description="C2H2-type" evidence="12">
    <location>
        <begin position="715"/>
        <end position="751"/>
    </location>
</feature>